<dbReference type="Proteomes" id="UP000283841">
    <property type="component" value="Unassembled WGS sequence"/>
</dbReference>
<name>A0A443I111_BYSSP</name>
<dbReference type="AlphaFoldDB" id="A0A443I111"/>
<sequence>MGTLSFFIGLLAIFLPLCSAASQDMFNLFAYGDNIGGLPLVFRDGYAQVGDPNKLNSSFTKIYFDTNSSTSQWVANPNNTDSSANATWSNQVLFVPGPSSSDHRIGFASDPGSNVTTTFKTYGQFVFVVNTTGEWESAFYAQSTDTENLYSLLWNPGDSEDYIPVTLRTVAPSNFQDSNETSSSS</sequence>
<dbReference type="EMBL" id="RCNU01000002">
    <property type="protein sequence ID" value="RWQ97755.1"/>
    <property type="molecule type" value="Genomic_DNA"/>
</dbReference>
<proteinExistence type="predicted"/>
<organism evidence="2 3">
    <name type="scientific">Byssochlamys spectabilis</name>
    <name type="common">Paecilomyces variotii</name>
    <dbReference type="NCBI Taxonomy" id="264951"/>
    <lineage>
        <taxon>Eukaryota</taxon>
        <taxon>Fungi</taxon>
        <taxon>Dikarya</taxon>
        <taxon>Ascomycota</taxon>
        <taxon>Pezizomycotina</taxon>
        <taxon>Eurotiomycetes</taxon>
        <taxon>Eurotiomycetidae</taxon>
        <taxon>Eurotiales</taxon>
        <taxon>Thermoascaceae</taxon>
        <taxon>Paecilomyces</taxon>
    </lineage>
</organism>
<dbReference type="GeneID" id="39594781"/>
<comment type="caution">
    <text evidence="2">The sequence shown here is derived from an EMBL/GenBank/DDBJ whole genome shotgun (WGS) entry which is preliminary data.</text>
</comment>
<dbReference type="RefSeq" id="XP_028487400.1">
    <property type="nucleotide sequence ID" value="XM_028625504.1"/>
</dbReference>
<reference evidence="2 3" key="1">
    <citation type="journal article" date="2018" name="Front. Microbiol.">
        <title>Genomic and genetic insights into a cosmopolitan fungus, Paecilomyces variotii (Eurotiales).</title>
        <authorList>
            <person name="Urquhart A.S."/>
            <person name="Mondo S.J."/>
            <person name="Makela M.R."/>
            <person name="Hane J.K."/>
            <person name="Wiebenga A."/>
            <person name="He G."/>
            <person name="Mihaltcheva S."/>
            <person name="Pangilinan J."/>
            <person name="Lipzen A."/>
            <person name="Barry K."/>
            <person name="de Vries R.P."/>
            <person name="Grigoriev I.V."/>
            <person name="Idnurm A."/>
        </authorList>
    </citation>
    <scope>NUCLEOTIDE SEQUENCE [LARGE SCALE GENOMIC DNA]</scope>
    <source>
        <strain evidence="2 3">CBS 101075</strain>
    </source>
</reference>
<protein>
    <submittedName>
        <fullName evidence="2">Uncharacterized protein</fullName>
    </submittedName>
</protein>
<feature type="chain" id="PRO_5019115891" evidence="1">
    <location>
        <begin position="21"/>
        <end position="185"/>
    </location>
</feature>
<feature type="signal peptide" evidence="1">
    <location>
        <begin position="1"/>
        <end position="20"/>
    </location>
</feature>
<evidence type="ECO:0000313" key="3">
    <source>
        <dbReference type="Proteomes" id="UP000283841"/>
    </source>
</evidence>
<gene>
    <name evidence="2" type="ORF">C8Q69DRAFT_148221</name>
</gene>
<dbReference type="VEuPathDB" id="FungiDB:C8Q69DRAFT_148221"/>
<evidence type="ECO:0000256" key="1">
    <source>
        <dbReference type="SAM" id="SignalP"/>
    </source>
</evidence>
<accession>A0A443I111</accession>
<keyword evidence="1" id="KW-0732">Signal</keyword>
<keyword evidence="3" id="KW-1185">Reference proteome</keyword>
<evidence type="ECO:0000313" key="2">
    <source>
        <dbReference type="EMBL" id="RWQ97755.1"/>
    </source>
</evidence>